<dbReference type="Proteomes" id="UP000195105">
    <property type="component" value="Unassembled WGS sequence"/>
</dbReference>
<evidence type="ECO:0000313" key="2">
    <source>
        <dbReference type="EMBL" id="OUD04949.1"/>
    </source>
</evidence>
<reference evidence="2 3" key="1">
    <citation type="submission" date="2017-05" db="EMBL/GenBank/DDBJ databases">
        <title>Biotechnological potential of actinobacteria isolated from South African environments.</title>
        <authorList>
            <person name="Le Roes-Hill M."/>
            <person name="Prins A."/>
            <person name="Durrell K.A."/>
        </authorList>
    </citation>
    <scope>NUCLEOTIDE SEQUENCE [LARGE SCALE GENOMIC DNA]</scope>
    <source>
        <strain evidence="2 3">HMC13</strain>
    </source>
</reference>
<proteinExistence type="predicted"/>
<dbReference type="InterPro" id="IPR019587">
    <property type="entry name" value="Polyketide_cyclase/dehydratase"/>
</dbReference>
<accession>A0A2C9ZNL9</accession>
<dbReference type="InterPro" id="IPR005031">
    <property type="entry name" value="COQ10_START"/>
</dbReference>
<comment type="caution">
    <text evidence="2">The sequence shown here is derived from an EMBL/GenBank/DDBJ whole genome shotgun (WGS) entry which is preliminary data.</text>
</comment>
<dbReference type="RefSeq" id="WP_086599028.1">
    <property type="nucleotide sequence ID" value="NZ_NGFN01000004.1"/>
</dbReference>
<evidence type="ECO:0000313" key="3">
    <source>
        <dbReference type="Proteomes" id="UP000195105"/>
    </source>
</evidence>
<dbReference type="AlphaFoldDB" id="A0A2C9ZNL9"/>
<gene>
    <name evidence="2" type="ORF">CA983_01475</name>
</gene>
<keyword evidence="3" id="KW-1185">Reference proteome</keyword>
<dbReference type="CDD" id="cd08861">
    <property type="entry name" value="OtcD1_ARO-CYC_like"/>
    <property type="match status" value="2"/>
</dbReference>
<dbReference type="InterPro" id="IPR023393">
    <property type="entry name" value="START-like_dom_sf"/>
</dbReference>
<dbReference type="EMBL" id="NGFN01000004">
    <property type="protein sequence ID" value="OUD04949.1"/>
    <property type="molecule type" value="Genomic_DNA"/>
</dbReference>
<dbReference type="SUPFAM" id="SSF55961">
    <property type="entry name" value="Bet v1-like"/>
    <property type="match status" value="2"/>
</dbReference>
<evidence type="ECO:0000259" key="1">
    <source>
        <dbReference type="Pfam" id="PF03364"/>
    </source>
</evidence>
<organism evidence="2 3">
    <name type="scientific">Streptomyces swartbergensis</name>
    <dbReference type="NCBI Taxonomy" id="487165"/>
    <lineage>
        <taxon>Bacteria</taxon>
        <taxon>Bacillati</taxon>
        <taxon>Actinomycetota</taxon>
        <taxon>Actinomycetes</taxon>
        <taxon>Kitasatosporales</taxon>
        <taxon>Streptomycetaceae</taxon>
        <taxon>Streptomyces</taxon>
    </lineage>
</organism>
<dbReference type="Gene3D" id="3.30.530.20">
    <property type="match status" value="2"/>
</dbReference>
<feature type="domain" description="Coenzyme Q-binding protein COQ10 START" evidence="1">
    <location>
        <begin position="171"/>
        <end position="277"/>
    </location>
</feature>
<dbReference type="Pfam" id="PF10604">
    <property type="entry name" value="Polyketide_cyc2"/>
    <property type="match status" value="1"/>
</dbReference>
<protein>
    <submittedName>
        <fullName evidence="2">Cyclase</fullName>
    </submittedName>
</protein>
<dbReference type="Pfam" id="PF03364">
    <property type="entry name" value="Polyketide_cyc"/>
    <property type="match status" value="1"/>
</dbReference>
<sequence length="316" mass="35301">MTEPVTHETEHRITVAAAPDVVYGLIDDVRDWPVTFPPTVHAERIERSGDSERIRIWATANGEVKGWVSRRELDRAGLRIRFRQEVSRHPVAAMGGAWVLEPRPGGGTLVRLLHDFRAVGDDPARVQWIRQAVDRNSDKELAALREAAETRERRAGLLLSFSDSVRTAGAAKDVYDFLDRADRWPDRLPHVARVQLTEDVPQQQVLEMDTRTTDGSTHTTRSVRICFPYDRIVYKQLLTPALMTAHTGEWTVREDGEETVISSRHTVVVNHEAIGSVLGAGAGIAEARAFIRDALGRNSTATMVRAKEYAEDGARS</sequence>
<name>A0A2C9ZNL9_9ACTN</name>